<evidence type="ECO:0000313" key="2">
    <source>
        <dbReference type="EMBL" id="KAK2634399.1"/>
    </source>
</evidence>
<keyword evidence="3" id="KW-1185">Reference proteome</keyword>
<feature type="non-terminal residue" evidence="2">
    <location>
        <position position="1"/>
    </location>
</feature>
<reference evidence="2" key="1">
    <citation type="journal article" date="2023" name="Plant J.">
        <title>Genome sequences and population genomics provide insights into the demographic history, inbreeding, and mutation load of two 'living fossil' tree species of Dipteronia.</title>
        <authorList>
            <person name="Feng Y."/>
            <person name="Comes H.P."/>
            <person name="Chen J."/>
            <person name="Zhu S."/>
            <person name="Lu R."/>
            <person name="Zhang X."/>
            <person name="Li P."/>
            <person name="Qiu J."/>
            <person name="Olsen K.M."/>
            <person name="Qiu Y."/>
        </authorList>
    </citation>
    <scope>NUCLEOTIDE SEQUENCE</scope>
    <source>
        <strain evidence="2">KIB01</strain>
    </source>
</reference>
<gene>
    <name evidence="2" type="ORF">Ddye_029191</name>
</gene>
<proteinExistence type="predicted"/>
<organism evidence="2 3">
    <name type="scientific">Dipteronia dyeriana</name>
    <dbReference type="NCBI Taxonomy" id="168575"/>
    <lineage>
        <taxon>Eukaryota</taxon>
        <taxon>Viridiplantae</taxon>
        <taxon>Streptophyta</taxon>
        <taxon>Embryophyta</taxon>
        <taxon>Tracheophyta</taxon>
        <taxon>Spermatophyta</taxon>
        <taxon>Magnoliopsida</taxon>
        <taxon>eudicotyledons</taxon>
        <taxon>Gunneridae</taxon>
        <taxon>Pentapetalae</taxon>
        <taxon>rosids</taxon>
        <taxon>malvids</taxon>
        <taxon>Sapindales</taxon>
        <taxon>Sapindaceae</taxon>
        <taxon>Hippocastanoideae</taxon>
        <taxon>Acereae</taxon>
        <taxon>Dipteronia</taxon>
    </lineage>
</organism>
<dbReference type="Proteomes" id="UP001280121">
    <property type="component" value="Unassembled WGS sequence"/>
</dbReference>
<evidence type="ECO:0000256" key="1">
    <source>
        <dbReference type="SAM" id="MobiDB-lite"/>
    </source>
</evidence>
<feature type="compositionally biased region" description="Polar residues" evidence="1">
    <location>
        <begin position="85"/>
        <end position="94"/>
    </location>
</feature>
<protein>
    <submittedName>
        <fullName evidence="2">Uncharacterized protein</fullName>
    </submittedName>
</protein>
<dbReference type="AlphaFoldDB" id="A0AAD9TF27"/>
<evidence type="ECO:0000313" key="3">
    <source>
        <dbReference type="Proteomes" id="UP001280121"/>
    </source>
</evidence>
<sequence>HTKVPKERLCKDYFTTQWLQTTYAPSMHPVPHPSSWVLPEHVSSCIVYPPKARRLSGIPKKIRIRSFLKGPEVCTNYGESRHNRITCTKSRQAPSISKSSSSSVGQKPLVRRQHA</sequence>
<name>A0AAD9TF27_9ROSI</name>
<dbReference type="EMBL" id="JANJYI010000009">
    <property type="protein sequence ID" value="KAK2634399.1"/>
    <property type="molecule type" value="Genomic_DNA"/>
</dbReference>
<comment type="caution">
    <text evidence="2">The sequence shown here is derived from an EMBL/GenBank/DDBJ whole genome shotgun (WGS) entry which is preliminary data.</text>
</comment>
<feature type="region of interest" description="Disordered" evidence="1">
    <location>
        <begin position="85"/>
        <end position="115"/>
    </location>
</feature>
<accession>A0AAD9TF27</accession>